<proteinExistence type="inferred from homology"/>
<dbReference type="Gene3D" id="1.25.40.10">
    <property type="entry name" value="Tetratricopeptide repeat domain"/>
    <property type="match status" value="3"/>
</dbReference>
<feature type="transmembrane region" description="Helical" evidence="17">
    <location>
        <begin position="344"/>
        <end position="364"/>
    </location>
</feature>
<keyword evidence="20" id="KW-1185">Reference proteome</keyword>
<evidence type="ECO:0000256" key="2">
    <source>
        <dbReference type="ARBA" id="ARBA00004141"/>
    </source>
</evidence>
<evidence type="ECO:0000313" key="19">
    <source>
        <dbReference type="EMBL" id="CAG9782977.1"/>
    </source>
</evidence>
<evidence type="ECO:0000256" key="4">
    <source>
        <dbReference type="ARBA" id="ARBA00004922"/>
    </source>
</evidence>
<evidence type="ECO:0000256" key="17">
    <source>
        <dbReference type="SAM" id="Phobius"/>
    </source>
</evidence>
<feature type="repeat" description="TPR" evidence="16">
    <location>
        <begin position="443"/>
        <end position="476"/>
    </location>
</feature>
<feature type="repeat" description="TPR" evidence="16">
    <location>
        <begin position="613"/>
        <end position="646"/>
    </location>
</feature>
<evidence type="ECO:0000256" key="5">
    <source>
        <dbReference type="ARBA" id="ARBA00007882"/>
    </source>
</evidence>
<evidence type="ECO:0000313" key="20">
    <source>
        <dbReference type="Proteomes" id="UP001153714"/>
    </source>
</evidence>
<reference evidence="19" key="2">
    <citation type="submission" date="2022-10" db="EMBL/GenBank/DDBJ databases">
        <authorList>
            <consortium name="ENA_rothamsted_submissions"/>
            <consortium name="culmorum"/>
            <person name="King R."/>
        </authorList>
    </citation>
    <scope>NUCLEOTIDE SEQUENCE</scope>
</reference>
<dbReference type="Proteomes" id="UP001153714">
    <property type="component" value="Chromosome 10"/>
</dbReference>
<dbReference type="SUPFAM" id="SSF48452">
    <property type="entry name" value="TPR-like"/>
    <property type="match status" value="1"/>
</dbReference>
<sequence>MASTLYKWAGLLFLSSFPYIFTLRGDFVFDDTEAIVKNKDVSSESWTDCFYNDFWGTNIKSNLSHKSYRPFTILTFRLNYIMNNRQLSALSFKTTNLFCHILSTVLVWFTYKIVVNIQHLKKHKIDISYFGALLFAVHPIHIEAISGIVGRADLLCGTTFFLAFICYDKAINSQKHSSLFMVVTIILSAVSMLFKENGVTVLGFCLFYDMIHNIKNKKETQIYKFCNKINMKRITILMLSIVFLLYGRWAIMGGTKPEFKATDNPAAFADSFTKVVTHSYIHFLNSLLFVWPQWLCYDWSMGCVPLIQKFLDHRILCPLLMYLYGIFIIRAIFCKQNKKFTKRILLLSVALIILPFLPAANIFYPVGFVIAERVLYIPSAGYCLMISFGLNKIITRFNKYKLGLIAYIILLLIYGLRSWQRSYDWQSEYQLFVNGMLVCPLNAKIHYNIAKVSDARNKTDVALASYKEAIRLYPEYYQAMNNLANLLKNQKKYQDAEYYLRSALKYKQDYPAVWMNLGIVLASTKRLKESEQAYKIALQYRKNYPDCYYNIGNLYLEMKKSENALDNWLKAINFNRKHELAWTNMIALLDNTEQLDRALQLIPNALSELPNSPLINFAVGNIYGKMDRFEEAEKHFLKAISLFDRKVQAIHYANLGVLYHRWKRYDMAEIMYKNALKINPDFKTAIRNLISLQKYKNR</sequence>
<dbReference type="InterPro" id="IPR019734">
    <property type="entry name" value="TPR_rpt"/>
</dbReference>
<gene>
    <name evidence="19" type="ORF">DIATSA_LOCUS1188</name>
</gene>
<comment type="function">
    <text evidence="1">Transfers mannosyl residues to the hydroxyl group of serine or threonine residues.</text>
</comment>
<feature type="transmembrane region" description="Helical" evidence="17">
    <location>
        <begin position="402"/>
        <end position="419"/>
    </location>
</feature>
<keyword evidence="11" id="KW-0256">Endoplasmic reticulum</keyword>
<dbReference type="SMART" id="SM00028">
    <property type="entry name" value="TPR"/>
    <property type="match status" value="7"/>
</dbReference>
<evidence type="ECO:0000259" key="18">
    <source>
        <dbReference type="Pfam" id="PF08409"/>
    </source>
</evidence>
<feature type="transmembrane region" description="Helical" evidence="17">
    <location>
        <begin position="234"/>
        <end position="251"/>
    </location>
</feature>
<dbReference type="Pfam" id="PF13181">
    <property type="entry name" value="TPR_8"/>
    <property type="match status" value="1"/>
</dbReference>
<dbReference type="PANTHER" id="PTHR44227">
    <property type="match status" value="1"/>
</dbReference>
<reference evidence="19" key="1">
    <citation type="submission" date="2021-12" db="EMBL/GenBank/DDBJ databases">
        <authorList>
            <person name="King R."/>
        </authorList>
    </citation>
    <scope>NUCLEOTIDE SEQUENCE</scope>
</reference>
<evidence type="ECO:0000256" key="1">
    <source>
        <dbReference type="ARBA" id="ARBA00003582"/>
    </source>
</evidence>
<accession>A0A9N9N3E2</accession>
<comment type="catalytic activity">
    <reaction evidence="14">
        <text>a di-trans,poly-cis-dolichyl beta-D-mannosyl phosphate + L-threonyl-[protein] = 3-O-(alpha-D-mannosyl)-L-threonyl-[protein] + a di-trans,poly-cis-dolichyl phosphate + H(+)</text>
        <dbReference type="Rhea" id="RHEA:53396"/>
        <dbReference type="Rhea" id="RHEA-COMP:11060"/>
        <dbReference type="Rhea" id="RHEA-COMP:13547"/>
        <dbReference type="Rhea" id="RHEA-COMP:19498"/>
        <dbReference type="Rhea" id="RHEA-COMP:19501"/>
        <dbReference type="ChEBI" id="CHEBI:15378"/>
        <dbReference type="ChEBI" id="CHEBI:30013"/>
        <dbReference type="ChEBI" id="CHEBI:57683"/>
        <dbReference type="ChEBI" id="CHEBI:58211"/>
        <dbReference type="ChEBI" id="CHEBI:137323"/>
        <dbReference type="EC" id="2.4.1.109"/>
    </reaction>
</comment>
<dbReference type="GO" id="GO:0016020">
    <property type="term" value="C:membrane"/>
    <property type="evidence" value="ECO:0007669"/>
    <property type="project" value="UniProtKB-SubCell"/>
</dbReference>
<evidence type="ECO:0000256" key="7">
    <source>
        <dbReference type="ARBA" id="ARBA00022679"/>
    </source>
</evidence>
<feature type="repeat" description="TPR" evidence="16">
    <location>
        <begin position="545"/>
        <end position="578"/>
    </location>
</feature>
<keyword evidence="7" id="KW-0808">Transferase</keyword>
<organism evidence="19 20">
    <name type="scientific">Diatraea saccharalis</name>
    <name type="common">sugarcane borer</name>
    <dbReference type="NCBI Taxonomy" id="40085"/>
    <lineage>
        <taxon>Eukaryota</taxon>
        <taxon>Metazoa</taxon>
        <taxon>Ecdysozoa</taxon>
        <taxon>Arthropoda</taxon>
        <taxon>Hexapoda</taxon>
        <taxon>Insecta</taxon>
        <taxon>Pterygota</taxon>
        <taxon>Neoptera</taxon>
        <taxon>Endopterygota</taxon>
        <taxon>Lepidoptera</taxon>
        <taxon>Glossata</taxon>
        <taxon>Ditrysia</taxon>
        <taxon>Pyraloidea</taxon>
        <taxon>Crambidae</taxon>
        <taxon>Crambinae</taxon>
        <taxon>Diatraea</taxon>
    </lineage>
</organism>
<evidence type="ECO:0000256" key="8">
    <source>
        <dbReference type="ARBA" id="ARBA00022692"/>
    </source>
</evidence>
<dbReference type="GO" id="GO:0030968">
    <property type="term" value="P:endoplasmic reticulum unfolded protein response"/>
    <property type="evidence" value="ECO:0007669"/>
    <property type="project" value="TreeGrafter"/>
</dbReference>
<feature type="transmembrane region" description="Helical" evidence="17">
    <location>
        <begin position="95"/>
        <end position="114"/>
    </location>
</feature>
<dbReference type="InterPro" id="IPR011990">
    <property type="entry name" value="TPR-like_helical_dom_sf"/>
</dbReference>
<dbReference type="AlphaFoldDB" id="A0A9N9N3E2"/>
<keyword evidence="12 17" id="KW-1133">Transmembrane helix</keyword>
<feature type="repeat" description="TPR" evidence="16">
    <location>
        <begin position="649"/>
        <end position="682"/>
    </location>
</feature>
<evidence type="ECO:0000256" key="15">
    <source>
        <dbReference type="ARBA" id="ARBA00045102"/>
    </source>
</evidence>
<dbReference type="Pfam" id="PF13424">
    <property type="entry name" value="TPR_12"/>
    <property type="match status" value="1"/>
</dbReference>
<comment type="subcellular location">
    <subcellularLocation>
        <location evidence="3">Endoplasmic reticulum</location>
    </subcellularLocation>
    <subcellularLocation>
        <location evidence="2">Membrane</location>
        <topology evidence="2">Multi-pass membrane protein</topology>
    </subcellularLocation>
</comment>
<feature type="transmembrane region" description="Helical" evidence="17">
    <location>
        <begin position="370"/>
        <end position="390"/>
    </location>
</feature>
<dbReference type="GO" id="GO:0005783">
    <property type="term" value="C:endoplasmic reticulum"/>
    <property type="evidence" value="ECO:0007669"/>
    <property type="project" value="UniProtKB-SubCell"/>
</dbReference>
<keyword evidence="9" id="KW-0677">Repeat</keyword>
<dbReference type="EC" id="2.4.1.109" evidence="6"/>
<dbReference type="PANTHER" id="PTHR44227:SF3">
    <property type="entry name" value="PROTEIN O-MANNOSYL-TRANSFERASE TMTC4"/>
    <property type="match status" value="1"/>
</dbReference>
<evidence type="ECO:0000256" key="11">
    <source>
        <dbReference type="ARBA" id="ARBA00022824"/>
    </source>
</evidence>
<evidence type="ECO:0000256" key="3">
    <source>
        <dbReference type="ARBA" id="ARBA00004240"/>
    </source>
</evidence>
<dbReference type="PROSITE" id="PS50005">
    <property type="entry name" value="TPR"/>
    <property type="match status" value="4"/>
</dbReference>
<feature type="domain" description="DUF1736" evidence="18">
    <location>
        <begin position="254"/>
        <end position="324"/>
    </location>
</feature>
<evidence type="ECO:0000256" key="9">
    <source>
        <dbReference type="ARBA" id="ARBA00022737"/>
    </source>
</evidence>
<keyword evidence="8 17" id="KW-0812">Transmembrane</keyword>
<evidence type="ECO:0000256" key="6">
    <source>
        <dbReference type="ARBA" id="ARBA00012839"/>
    </source>
</evidence>
<evidence type="ECO:0000256" key="16">
    <source>
        <dbReference type="PROSITE-ProRule" id="PRU00339"/>
    </source>
</evidence>
<dbReference type="InterPro" id="IPR052346">
    <property type="entry name" value="O-mannosyl-transferase_TMTC"/>
</dbReference>
<protein>
    <recommendedName>
        <fullName evidence="6">dolichyl-phosphate-mannose--protein mannosyltransferase</fullName>
        <ecNumber evidence="6">2.4.1.109</ecNumber>
    </recommendedName>
</protein>
<comment type="pathway">
    <text evidence="4">Protein modification; protein glycosylation.</text>
</comment>
<dbReference type="GO" id="GO:0004169">
    <property type="term" value="F:dolichyl-phosphate-mannose-protein mannosyltransferase activity"/>
    <property type="evidence" value="ECO:0007669"/>
    <property type="project" value="UniProtKB-EC"/>
</dbReference>
<feature type="transmembrane region" description="Helical" evidence="17">
    <location>
        <begin position="311"/>
        <end position="332"/>
    </location>
</feature>
<evidence type="ECO:0000256" key="10">
    <source>
        <dbReference type="ARBA" id="ARBA00022803"/>
    </source>
</evidence>
<keyword evidence="13 17" id="KW-0472">Membrane</keyword>
<dbReference type="Pfam" id="PF13432">
    <property type="entry name" value="TPR_16"/>
    <property type="match status" value="1"/>
</dbReference>
<feature type="transmembrane region" description="Helical" evidence="17">
    <location>
        <begin position="5"/>
        <end position="21"/>
    </location>
</feature>
<dbReference type="EMBL" id="OU893341">
    <property type="protein sequence ID" value="CAG9782977.1"/>
    <property type="molecule type" value="Genomic_DNA"/>
</dbReference>
<comment type="similarity">
    <text evidence="5">Belongs to the TMTC family.</text>
</comment>
<name>A0A9N9N3E2_9NEOP</name>
<dbReference type="Pfam" id="PF08409">
    <property type="entry name" value="TMTC_DUF1736"/>
    <property type="match status" value="1"/>
</dbReference>
<keyword evidence="10 16" id="KW-0802">TPR repeat</keyword>
<evidence type="ECO:0000256" key="14">
    <source>
        <dbReference type="ARBA" id="ARBA00045085"/>
    </source>
</evidence>
<evidence type="ECO:0000256" key="12">
    <source>
        <dbReference type="ARBA" id="ARBA00022989"/>
    </source>
</evidence>
<comment type="catalytic activity">
    <reaction evidence="15">
        <text>a di-trans,poly-cis-dolichyl beta-D-mannosyl phosphate + L-seryl-[protein] = 3-O-(alpha-D-mannosyl)-L-seryl-[protein] + a di-trans,poly-cis-dolichyl phosphate + H(+)</text>
        <dbReference type="Rhea" id="RHEA:17377"/>
        <dbReference type="Rhea" id="RHEA-COMP:9863"/>
        <dbReference type="Rhea" id="RHEA-COMP:13546"/>
        <dbReference type="Rhea" id="RHEA-COMP:19498"/>
        <dbReference type="Rhea" id="RHEA-COMP:19501"/>
        <dbReference type="ChEBI" id="CHEBI:15378"/>
        <dbReference type="ChEBI" id="CHEBI:29999"/>
        <dbReference type="ChEBI" id="CHEBI:57683"/>
        <dbReference type="ChEBI" id="CHEBI:58211"/>
        <dbReference type="ChEBI" id="CHEBI:137321"/>
        <dbReference type="EC" id="2.4.1.109"/>
    </reaction>
</comment>
<dbReference type="OrthoDB" id="19588at2759"/>
<feature type="transmembrane region" description="Helical" evidence="17">
    <location>
        <begin position="126"/>
        <end position="142"/>
    </location>
</feature>
<dbReference type="InterPro" id="IPR013618">
    <property type="entry name" value="TMTC_DUF1736"/>
</dbReference>
<evidence type="ECO:0000256" key="13">
    <source>
        <dbReference type="ARBA" id="ARBA00023136"/>
    </source>
</evidence>